<evidence type="ECO:0000256" key="3">
    <source>
        <dbReference type="ARBA" id="ARBA00022989"/>
    </source>
</evidence>
<evidence type="ECO:0000256" key="7">
    <source>
        <dbReference type="SAM" id="Phobius"/>
    </source>
</evidence>
<feature type="transmembrane region" description="Helical" evidence="7">
    <location>
        <begin position="151"/>
        <end position="170"/>
    </location>
</feature>
<evidence type="ECO:0000256" key="1">
    <source>
        <dbReference type="ARBA" id="ARBA00004141"/>
    </source>
</evidence>
<dbReference type="Pfam" id="PF00230">
    <property type="entry name" value="MIP"/>
    <property type="match status" value="1"/>
</dbReference>
<sequence>MADVSIQQNNNVGCSCSPKPDPLDHDDHQLSIMEQGKSTSPSQDSSTIINPSSSSVFTTNAHKIIAEIVGTYVIVFIFYRVWMLDDEPDKQPLHNRRCSRMGLVCHGTSIHCITIGRLHSGSSNPYSDFPCHSTYRCYGHSICGSTTVNEAFAWEFILTFILMLTICGVATNSRAINELSGVTIGATVKFSVLIAGNVTGASMNPARSIGPALFAWNFRNLWLYILAPVLGTTTATLIYTLLWLPLPDQFD</sequence>
<dbReference type="GO" id="GO:0016020">
    <property type="term" value="C:membrane"/>
    <property type="evidence" value="ECO:0007669"/>
    <property type="project" value="UniProtKB-SubCell"/>
</dbReference>
<reference evidence="8" key="1">
    <citation type="journal article" date="2023" name="Plant J.">
        <title>Genome sequences and population genomics provide insights into the demographic history, inbreeding, and mutation load of two 'living fossil' tree species of Dipteronia.</title>
        <authorList>
            <person name="Feng Y."/>
            <person name="Comes H.P."/>
            <person name="Chen J."/>
            <person name="Zhu S."/>
            <person name="Lu R."/>
            <person name="Zhang X."/>
            <person name="Li P."/>
            <person name="Qiu J."/>
            <person name="Olsen K.M."/>
            <person name="Qiu Y."/>
        </authorList>
    </citation>
    <scope>NUCLEOTIDE SEQUENCE</scope>
    <source>
        <strain evidence="8">KIB01</strain>
    </source>
</reference>
<keyword evidence="2 5" id="KW-0812">Transmembrane</keyword>
<dbReference type="Gene3D" id="1.20.1080.10">
    <property type="entry name" value="Glycerol uptake facilitator protein"/>
    <property type="match status" value="1"/>
</dbReference>
<evidence type="ECO:0000256" key="4">
    <source>
        <dbReference type="ARBA" id="ARBA00023136"/>
    </source>
</evidence>
<feature type="transmembrane region" description="Helical" evidence="7">
    <location>
        <begin position="221"/>
        <end position="244"/>
    </location>
</feature>
<dbReference type="EMBL" id="JANJYI010000003">
    <property type="protein sequence ID" value="KAK2655745.1"/>
    <property type="molecule type" value="Genomic_DNA"/>
</dbReference>
<dbReference type="PANTHER" id="PTHR45724">
    <property type="entry name" value="AQUAPORIN NIP2-1"/>
    <property type="match status" value="1"/>
</dbReference>
<dbReference type="PRINTS" id="PR00783">
    <property type="entry name" value="MINTRINSICP"/>
</dbReference>
<evidence type="ECO:0000256" key="5">
    <source>
        <dbReference type="RuleBase" id="RU000477"/>
    </source>
</evidence>
<dbReference type="AlphaFoldDB" id="A0AAD9XAF4"/>
<name>A0AAD9XAF4_9ROSI</name>
<dbReference type="SUPFAM" id="SSF81338">
    <property type="entry name" value="Aquaporin-like"/>
    <property type="match status" value="1"/>
</dbReference>
<feature type="region of interest" description="Disordered" evidence="6">
    <location>
        <begin position="1"/>
        <end position="20"/>
    </location>
</feature>
<dbReference type="InterPro" id="IPR034294">
    <property type="entry name" value="Aquaporin_transptr"/>
</dbReference>
<dbReference type="GO" id="GO:0015267">
    <property type="term" value="F:channel activity"/>
    <property type="evidence" value="ECO:0007669"/>
    <property type="project" value="InterPro"/>
</dbReference>
<feature type="transmembrane region" description="Helical" evidence="7">
    <location>
        <begin position="64"/>
        <end position="82"/>
    </location>
</feature>
<keyword evidence="9" id="KW-1185">Reference proteome</keyword>
<dbReference type="InterPro" id="IPR023271">
    <property type="entry name" value="Aquaporin-like"/>
</dbReference>
<keyword evidence="4 7" id="KW-0472">Membrane</keyword>
<keyword evidence="3 7" id="KW-1133">Transmembrane helix</keyword>
<dbReference type="InterPro" id="IPR000425">
    <property type="entry name" value="MIP"/>
</dbReference>
<protein>
    <recommendedName>
        <fullName evidence="10">Aquaporin</fullName>
    </recommendedName>
</protein>
<evidence type="ECO:0008006" key="10">
    <source>
        <dbReference type="Google" id="ProtNLM"/>
    </source>
</evidence>
<proteinExistence type="inferred from homology"/>
<accession>A0AAD9XAF4</accession>
<comment type="caution">
    <text evidence="8">The sequence shown here is derived from an EMBL/GenBank/DDBJ whole genome shotgun (WGS) entry which is preliminary data.</text>
</comment>
<gene>
    <name evidence="8" type="ORF">Ddye_008797</name>
</gene>
<feature type="compositionally biased region" description="Polar residues" evidence="6">
    <location>
        <begin position="1"/>
        <end position="14"/>
    </location>
</feature>
<evidence type="ECO:0000256" key="2">
    <source>
        <dbReference type="ARBA" id="ARBA00022692"/>
    </source>
</evidence>
<dbReference type="Proteomes" id="UP001280121">
    <property type="component" value="Unassembled WGS sequence"/>
</dbReference>
<evidence type="ECO:0000313" key="9">
    <source>
        <dbReference type="Proteomes" id="UP001280121"/>
    </source>
</evidence>
<evidence type="ECO:0000313" key="8">
    <source>
        <dbReference type="EMBL" id="KAK2655745.1"/>
    </source>
</evidence>
<dbReference type="PANTHER" id="PTHR45724:SF21">
    <property type="entry name" value="MAJOR INTRINSIC PROTEIN"/>
    <property type="match status" value="1"/>
</dbReference>
<keyword evidence="5" id="KW-0813">Transport</keyword>
<organism evidence="8 9">
    <name type="scientific">Dipteronia dyeriana</name>
    <dbReference type="NCBI Taxonomy" id="168575"/>
    <lineage>
        <taxon>Eukaryota</taxon>
        <taxon>Viridiplantae</taxon>
        <taxon>Streptophyta</taxon>
        <taxon>Embryophyta</taxon>
        <taxon>Tracheophyta</taxon>
        <taxon>Spermatophyta</taxon>
        <taxon>Magnoliopsida</taxon>
        <taxon>eudicotyledons</taxon>
        <taxon>Gunneridae</taxon>
        <taxon>Pentapetalae</taxon>
        <taxon>rosids</taxon>
        <taxon>malvids</taxon>
        <taxon>Sapindales</taxon>
        <taxon>Sapindaceae</taxon>
        <taxon>Hippocastanoideae</taxon>
        <taxon>Acereae</taxon>
        <taxon>Dipteronia</taxon>
    </lineage>
</organism>
<evidence type="ECO:0000256" key="6">
    <source>
        <dbReference type="SAM" id="MobiDB-lite"/>
    </source>
</evidence>
<comment type="subcellular location">
    <subcellularLocation>
        <location evidence="1">Membrane</location>
        <topology evidence="1">Multi-pass membrane protein</topology>
    </subcellularLocation>
</comment>
<comment type="similarity">
    <text evidence="5">Belongs to the MIP/aquaporin (TC 1.A.8) family.</text>
</comment>